<comment type="caution">
    <text evidence="3">The sequence shown here is derived from an EMBL/GenBank/DDBJ whole genome shotgun (WGS) entry which is preliminary data.</text>
</comment>
<evidence type="ECO:0000313" key="3">
    <source>
        <dbReference type="EMBL" id="MFC6633667.1"/>
    </source>
</evidence>
<dbReference type="RefSeq" id="WP_319024611.1">
    <property type="nucleotide sequence ID" value="NZ_JACZFR010000061.1"/>
</dbReference>
<keyword evidence="3" id="KW-0378">Hydrolase</keyword>
<evidence type="ECO:0000313" key="4">
    <source>
        <dbReference type="Proteomes" id="UP001596425"/>
    </source>
</evidence>
<gene>
    <name evidence="3" type="ORF">ACFQBM_10260</name>
</gene>
<name>A0ABW1YPZ7_9GAMM</name>
<organism evidence="3 4">
    <name type="scientific">Microbulbifer taiwanensis</name>
    <dbReference type="NCBI Taxonomy" id="986746"/>
    <lineage>
        <taxon>Bacteria</taxon>
        <taxon>Pseudomonadati</taxon>
        <taxon>Pseudomonadota</taxon>
        <taxon>Gammaproteobacteria</taxon>
        <taxon>Cellvibrionales</taxon>
        <taxon>Microbulbiferaceae</taxon>
        <taxon>Microbulbifer</taxon>
    </lineage>
</organism>
<dbReference type="Proteomes" id="UP001596425">
    <property type="component" value="Unassembled WGS sequence"/>
</dbReference>
<protein>
    <submittedName>
        <fullName evidence="3">Aminopeptidase</fullName>
        <ecNumber evidence="3">3.4.11.-</ecNumber>
    </submittedName>
</protein>
<dbReference type="PIRSF" id="PIRSF029285">
    <property type="entry name" value="Aminopept"/>
    <property type="match status" value="1"/>
</dbReference>
<evidence type="ECO:0000256" key="2">
    <source>
        <dbReference type="SAM" id="SignalP"/>
    </source>
</evidence>
<keyword evidence="4" id="KW-1185">Reference proteome</keyword>
<dbReference type="PROSITE" id="PS51257">
    <property type="entry name" value="PROKAR_LIPOPROTEIN"/>
    <property type="match status" value="1"/>
</dbReference>
<feature type="chain" id="PRO_5046557583" evidence="2">
    <location>
        <begin position="20"/>
        <end position="390"/>
    </location>
</feature>
<accession>A0ABW1YPZ7</accession>
<proteinExistence type="predicted"/>
<evidence type="ECO:0000256" key="1">
    <source>
        <dbReference type="SAM" id="MobiDB-lite"/>
    </source>
</evidence>
<dbReference type="EMBL" id="JBHSVR010000001">
    <property type="protein sequence ID" value="MFC6633667.1"/>
    <property type="molecule type" value="Genomic_DNA"/>
</dbReference>
<dbReference type="GO" id="GO:0004177">
    <property type="term" value="F:aminopeptidase activity"/>
    <property type="evidence" value="ECO:0007669"/>
    <property type="project" value="UniProtKB-KW"/>
</dbReference>
<feature type="region of interest" description="Disordered" evidence="1">
    <location>
        <begin position="356"/>
        <end position="390"/>
    </location>
</feature>
<dbReference type="Pfam" id="PF10023">
    <property type="entry name" value="Aminopep"/>
    <property type="match status" value="1"/>
</dbReference>
<keyword evidence="2" id="KW-0732">Signal</keyword>
<dbReference type="InterPro" id="IPR014553">
    <property type="entry name" value="Aminopept"/>
</dbReference>
<dbReference type="EC" id="3.4.11.-" evidence="3"/>
<feature type="signal peptide" evidence="2">
    <location>
        <begin position="1"/>
        <end position="19"/>
    </location>
</feature>
<sequence>MYISIGRTIAFLTSRAAAAACALLLLGGCETAGYYTQAVTGQWRILAARQPIEQVVAAAGTEEKLQGQLRLVQSIRAYADGELQLPVGRAYGAYVKLDEDYPVWNVLAAEELSLKPKRWCYPIAGCASYRGYFRKAAARAKAQELLNEGYDIYLGPVPAYSTLGWFDDPVLSSFVNWSPDRLAGLLFHELAHRRVYISGDTQFNESFATAVSELALPDWRRRQGLSGVPADARAQALAVRQLMTATRKRLQRIYEAKIPDSDKRAQKAATLARLRHCYRQLSADWPNPERYRAYIEKTNNATLALAAEYQSQVPAFRQLYRESDGWNDFYEAVERLGELDSEARKAQLQQLSARYRESGTQLSSRKVTGPSFSSETCMSAANTPQATGAN</sequence>
<keyword evidence="3" id="KW-0645">Protease</keyword>
<reference evidence="4" key="1">
    <citation type="journal article" date="2019" name="Int. J. Syst. Evol. Microbiol.">
        <title>The Global Catalogue of Microorganisms (GCM) 10K type strain sequencing project: providing services to taxonomists for standard genome sequencing and annotation.</title>
        <authorList>
            <consortium name="The Broad Institute Genomics Platform"/>
            <consortium name="The Broad Institute Genome Sequencing Center for Infectious Disease"/>
            <person name="Wu L."/>
            <person name="Ma J."/>
        </authorList>
    </citation>
    <scope>NUCLEOTIDE SEQUENCE [LARGE SCALE GENOMIC DNA]</scope>
    <source>
        <strain evidence="4">CGMCC 1.13718</strain>
    </source>
</reference>
<keyword evidence="3" id="KW-0031">Aminopeptidase</keyword>